<dbReference type="Proteomes" id="UP000583556">
    <property type="component" value="Unassembled WGS sequence"/>
</dbReference>
<evidence type="ECO:0000313" key="2">
    <source>
        <dbReference type="Proteomes" id="UP000583556"/>
    </source>
</evidence>
<gene>
    <name evidence="1" type="ORF">HHL27_20935</name>
</gene>
<evidence type="ECO:0000313" key="1">
    <source>
        <dbReference type="EMBL" id="NML96133.1"/>
    </source>
</evidence>
<comment type="caution">
    <text evidence="1">The sequence shown here is derived from an EMBL/GenBank/DDBJ whole genome shotgun (WGS) entry which is preliminary data.</text>
</comment>
<organism evidence="1 2">
    <name type="scientific">Novosphingobium olei</name>
    <dbReference type="NCBI Taxonomy" id="2728851"/>
    <lineage>
        <taxon>Bacteria</taxon>
        <taxon>Pseudomonadati</taxon>
        <taxon>Pseudomonadota</taxon>
        <taxon>Alphaproteobacteria</taxon>
        <taxon>Sphingomonadales</taxon>
        <taxon>Sphingomonadaceae</taxon>
        <taxon>Novosphingobium</taxon>
    </lineage>
</organism>
<sequence length="165" mass="18341">MTRKPDPIVEIVESARFQQAVVGPMVDAFVRRLRAPGADGATSRAFLLDWLYLQRPMFERFRGHRFNVQFEGPPLAVDGEEFAIGCLIQREIEWARINPGKAVALLRRLRAAVDTEVDNWMGGQPMSFLPATPQRPFPDRAAADAEVARIIRDVLGSAGNPEGDA</sequence>
<dbReference type="EMBL" id="JABBGM010000018">
    <property type="protein sequence ID" value="NML96133.1"/>
    <property type="molecule type" value="Genomic_DNA"/>
</dbReference>
<protein>
    <submittedName>
        <fullName evidence="1">Uncharacterized protein</fullName>
    </submittedName>
</protein>
<name>A0A7Y0BTK0_9SPHN</name>
<keyword evidence="2" id="KW-1185">Reference proteome</keyword>
<dbReference type="RefSeq" id="WP_169495339.1">
    <property type="nucleotide sequence ID" value="NZ_JABBGM010000018.1"/>
</dbReference>
<accession>A0A7Y0BTK0</accession>
<proteinExistence type="predicted"/>
<dbReference type="AlphaFoldDB" id="A0A7Y0BTK0"/>
<reference evidence="1 2" key="1">
    <citation type="submission" date="2020-04" db="EMBL/GenBank/DDBJ databases">
        <title>Novosphingobium sp. TW-4 isolated from soil.</title>
        <authorList>
            <person name="Dahal R.H."/>
            <person name="Chaudhary D.K."/>
        </authorList>
    </citation>
    <scope>NUCLEOTIDE SEQUENCE [LARGE SCALE GENOMIC DNA]</scope>
    <source>
        <strain evidence="1 2">TW-4</strain>
    </source>
</reference>